<dbReference type="STRING" id="5627.A0A1C7MGI5"/>
<keyword evidence="1" id="KW-0472">Membrane</keyword>
<comment type="caution">
    <text evidence="3">The sequence shown here is derived from an EMBL/GenBank/DDBJ whole genome shotgun (WGS) entry which is preliminary data.</text>
</comment>
<keyword evidence="1" id="KW-1133">Transmembrane helix</keyword>
<keyword evidence="4" id="KW-1185">Reference proteome</keyword>
<proteinExistence type="predicted"/>
<keyword evidence="1" id="KW-0812">Transmembrane</keyword>
<dbReference type="Proteomes" id="UP000092993">
    <property type="component" value="Unassembled WGS sequence"/>
</dbReference>
<feature type="transmembrane region" description="Helical" evidence="1">
    <location>
        <begin position="108"/>
        <end position="125"/>
    </location>
</feature>
<dbReference type="PANTHER" id="PTHR40465:SF1">
    <property type="entry name" value="DUF6534 DOMAIN-CONTAINING PROTEIN"/>
    <property type="match status" value="1"/>
</dbReference>
<reference evidence="3 4" key="1">
    <citation type="submission" date="2016-03" db="EMBL/GenBank/DDBJ databases">
        <title>Whole genome sequencing of Grifola frondosa 9006-11.</title>
        <authorList>
            <person name="Min B."/>
            <person name="Park H."/>
            <person name="Kim J.-G."/>
            <person name="Cho H."/>
            <person name="Oh Y.-L."/>
            <person name="Kong W.-S."/>
            <person name="Choi I.-G."/>
        </authorList>
    </citation>
    <scope>NUCLEOTIDE SEQUENCE [LARGE SCALE GENOMIC DNA]</scope>
    <source>
        <strain evidence="3 4">9006-11</strain>
    </source>
</reference>
<organism evidence="3 4">
    <name type="scientific">Grifola frondosa</name>
    <name type="common">Maitake</name>
    <name type="synonym">Polyporus frondosus</name>
    <dbReference type="NCBI Taxonomy" id="5627"/>
    <lineage>
        <taxon>Eukaryota</taxon>
        <taxon>Fungi</taxon>
        <taxon>Dikarya</taxon>
        <taxon>Basidiomycota</taxon>
        <taxon>Agaricomycotina</taxon>
        <taxon>Agaricomycetes</taxon>
        <taxon>Polyporales</taxon>
        <taxon>Grifolaceae</taxon>
        <taxon>Grifola</taxon>
    </lineage>
</organism>
<dbReference type="Pfam" id="PF20152">
    <property type="entry name" value="DUF6534"/>
    <property type="match status" value="1"/>
</dbReference>
<dbReference type="PANTHER" id="PTHR40465">
    <property type="entry name" value="CHROMOSOME 1, WHOLE GENOME SHOTGUN SEQUENCE"/>
    <property type="match status" value="1"/>
</dbReference>
<dbReference type="AlphaFoldDB" id="A0A1C7MGI5"/>
<protein>
    <recommendedName>
        <fullName evidence="2">DUF6534 domain-containing protein</fullName>
    </recommendedName>
</protein>
<sequence>MPSPIKLDDTLGAAFLGNIFAAIFYGITSVQTFSYYKHNGKDSRILDGLHLALITDTIYTYTVKDFTDLLAISVPTRSIVVHIVVEGISSLIIRSFFCYRIWRLGQRSWAVVIAIVVLSLIEFGWHKYRSKQSSYSQLTKSVDPVPELLRCPRGRRHRRRLAVLAASKTSHRLQKNRFYHTSPDAVQHQQHRPHDVYPPLSVTSVHELTAHPASLSSAASLPSPIPQFITMPDNLIFIGFYFVLPKLYLNSFLVTLNSRKHVREIGSSAPVMSIPLSAMSGTHTAATSTDGGGGKSQYEDQVLQIQIQTTTDMKSDSATPIV</sequence>
<dbReference type="OrthoDB" id="3268207at2759"/>
<evidence type="ECO:0000256" key="1">
    <source>
        <dbReference type="SAM" id="Phobius"/>
    </source>
</evidence>
<dbReference type="InterPro" id="IPR045339">
    <property type="entry name" value="DUF6534"/>
</dbReference>
<name>A0A1C7MGI5_GRIFR</name>
<gene>
    <name evidence="3" type="ORF">A0H81_03502</name>
</gene>
<accession>A0A1C7MGI5</accession>
<evidence type="ECO:0000313" key="4">
    <source>
        <dbReference type="Proteomes" id="UP000092993"/>
    </source>
</evidence>
<feature type="transmembrane region" description="Helical" evidence="1">
    <location>
        <begin position="12"/>
        <end position="36"/>
    </location>
</feature>
<evidence type="ECO:0000313" key="3">
    <source>
        <dbReference type="EMBL" id="OBZ76025.1"/>
    </source>
</evidence>
<dbReference type="EMBL" id="LUGG01000003">
    <property type="protein sequence ID" value="OBZ76025.1"/>
    <property type="molecule type" value="Genomic_DNA"/>
</dbReference>
<evidence type="ECO:0000259" key="2">
    <source>
        <dbReference type="Pfam" id="PF20152"/>
    </source>
</evidence>
<feature type="domain" description="DUF6534" evidence="2">
    <location>
        <begin position="225"/>
        <end position="261"/>
    </location>
</feature>